<dbReference type="InterPro" id="IPR001789">
    <property type="entry name" value="Sig_transdc_resp-reg_receiver"/>
</dbReference>
<dbReference type="InterPro" id="IPR036388">
    <property type="entry name" value="WH-like_DNA-bd_sf"/>
</dbReference>
<evidence type="ECO:0000259" key="4">
    <source>
        <dbReference type="PROSITE" id="PS50043"/>
    </source>
</evidence>
<dbReference type="CDD" id="cd17535">
    <property type="entry name" value="REC_NarL-like"/>
    <property type="match status" value="1"/>
</dbReference>
<keyword evidence="2" id="KW-0238">DNA-binding</keyword>
<dbReference type="PRINTS" id="PR00038">
    <property type="entry name" value="HTHLUXR"/>
</dbReference>
<evidence type="ECO:0000256" key="3">
    <source>
        <dbReference type="PROSITE-ProRule" id="PRU00169"/>
    </source>
</evidence>
<dbReference type="InterPro" id="IPR016032">
    <property type="entry name" value="Sig_transdc_resp-reg_C-effctor"/>
</dbReference>
<comment type="caution">
    <text evidence="6">The sequence shown here is derived from an EMBL/GenBank/DDBJ whole genome shotgun (WGS) entry which is preliminary data.</text>
</comment>
<dbReference type="InterPro" id="IPR011006">
    <property type="entry name" value="CheY-like_superfamily"/>
</dbReference>
<evidence type="ECO:0000256" key="1">
    <source>
        <dbReference type="ARBA" id="ARBA00022553"/>
    </source>
</evidence>
<reference evidence="6" key="1">
    <citation type="submission" date="2022-09" db="EMBL/GenBank/DDBJ databases">
        <title>Intensive care unit water sources are persistently colonized with multi-drug resistant bacteria and are the site of extensive horizontal gene transfer of antibiotic resistance genes.</title>
        <authorList>
            <person name="Diorio-Toth L."/>
        </authorList>
    </citation>
    <scope>NUCLEOTIDE SEQUENCE</scope>
    <source>
        <strain evidence="6">GD03676</strain>
    </source>
</reference>
<dbReference type="Proteomes" id="UP001161276">
    <property type="component" value="Unassembled WGS sequence"/>
</dbReference>
<dbReference type="SUPFAM" id="SSF46894">
    <property type="entry name" value="C-terminal effector domain of the bipartite response regulators"/>
    <property type="match status" value="1"/>
</dbReference>
<dbReference type="Pfam" id="PF00072">
    <property type="entry name" value="Response_reg"/>
    <property type="match status" value="1"/>
</dbReference>
<protein>
    <submittedName>
        <fullName evidence="6">Response regulator transcription factor</fullName>
    </submittedName>
</protein>
<gene>
    <name evidence="6" type="ORF">N5K24_13025</name>
</gene>
<dbReference type="SMART" id="SM00421">
    <property type="entry name" value="HTH_LUXR"/>
    <property type="match status" value="1"/>
</dbReference>
<dbReference type="GO" id="GO:0000160">
    <property type="term" value="P:phosphorelay signal transduction system"/>
    <property type="evidence" value="ECO:0007669"/>
    <property type="project" value="InterPro"/>
</dbReference>
<feature type="domain" description="HTH luxR-type" evidence="4">
    <location>
        <begin position="145"/>
        <end position="210"/>
    </location>
</feature>
<dbReference type="EMBL" id="JAOCKG010000004">
    <property type="protein sequence ID" value="MDH2051324.1"/>
    <property type="molecule type" value="Genomic_DNA"/>
</dbReference>
<accession>A0AA42WCZ5</accession>
<dbReference type="RefSeq" id="WP_035212074.1">
    <property type="nucleotide sequence ID" value="NZ_ALJE01000002.1"/>
</dbReference>
<name>A0AA42WCZ5_9BURK</name>
<dbReference type="Gene3D" id="1.10.10.10">
    <property type="entry name" value="Winged helix-like DNA-binding domain superfamily/Winged helix DNA-binding domain"/>
    <property type="match status" value="1"/>
</dbReference>
<dbReference type="GO" id="GO:0006355">
    <property type="term" value="P:regulation of DNA-templated transcription"/>
    <property type="evidence" value="ECO:0007669"/>
    <property type="project" value="InterPro"/>
</dbReference>
<proteinExistence type="predicted"/>
<feature type="modified residue" description="4-aspartylphosphate" evidence="3">
    <location>
        <position position="58"/>
    </location>
</feature>
<dbReference type="PROSITE" id="PS50043">
    <property type="entry name" value="HTH_LUXR_2"/>
    <property type="match status" value="1"/>
</dbReference>
<keyword evidence="1 3" id="KW-0597">Phosphoprotein</keyword>
<dbReference type="PROSITE" id="PS50110">
    <property type="entry name" value="RESPONSE_REGULATORY"/>
    <property type="match status" value="1"/>
</dbReference>
<evidence type="ECO:0000256" key="2">
    <source>
        <dbReference type="ARBA" id="ARBA00023125"/>
    </source>
</evidence>
<dbReference type="InterPro" id="IPR039420">
    <property type="entry name" value="WalR-like"/>
</dbReference>
<dbReference type="InterPro" id="IPR000792">
    <property type="entry name" value="Tscrpt_reg_LuxR_C"/>
</dbReference>
<dbReference type="SMART" id="SM00448">
    <property type="entry name" value="REC"/>
    <property type="match status" value="1"/>
</dbReference>
<dbReference type="GO" id="GO:0003677">
    <property type="term" value="F:DNA binding"/>
    <property type="evidence" value="ECO:0007669"/>
    <property type="project" value="UniProtKB-KW"/>
</dbReference>
<dbReference type="SUPFAM" id="SSF52172">
    <property type="entry name" value="CheY-like"/>
    <property type="match status" value="1"/>
</dbReference>
<evidence type="ECO:0000313" key="7">
    <source>
        <dbReference type="Proteomes" id="UP001161276"/>
    </source>
</evidence>
<evidence type="ECO:0000259" key="5">
    <source>
        <dbReference type="PROSITE" id="PS50110"/>
    </source>
</evidence>
<organism evidence="6 7">
    <name type="scientific">Achromobacter marplatensis</name>
    <dbReference type="NCBI Taxonomy" id="470868"/>
    <lineage>
        <taxon>Bacteria</taxon>
        <taxon>Pseudomonadati</taxon>
        <taxon>Pseudomonadota</taxon>
        <taxon>Betaproteobacteria</taxon>
        <taxon>Burkholderiales</taxon>
        <taxon>Alcaligenaceae</taxon>
        <taxon>Achromobacter</taxon>
    </lineage>
</organism>
<dbReference type="Gene3D" id="3.40.50.2300">
    <property type="match status" value="1"/>
</dbReference>
<feature type="domain" description="Response regulatory" evidence="5">
    <location>
        <begin position="7"/>
        <end position="126"/>
    </location>
</feature>
<dbReference type="PANTHER" id="PTHR43214">
    <property type="entry name" value="TWO-COMPONENT RESPONSE REGULATOR"/>
    <property type="match status" value="1"/>
</dbReference>
<dbReference type="InterPro" id="IPR058245">
    <property type="entry name" value="NreC/VraR/RcsB-like_REC"/>
</dbReference>
<dbReference type="CDD" id="cd06170">
    <property type="entry name" value="LuxR_C_like"/>
    <property type="match status" value="1"/>
</dbReference>
<sequence>MPSRYIRVIVADDHPAVALGISYELGLDPAIDVIGCAKNSTDLVAQLEVQPCDVLVSDYTMPGGKYGDGLALFAMLRRRYPELRIAVLTMIDTPTLIRALLGHDNVCVLSKSDSTSHIVNAVHAVYQGKTYYSPKIKGMIIDEAFTQGSERLTRREAEIVRLLCAGATVTEIAQQFHRSVQTISSQKRNAMKKLGLERDADLILYGADAARDPLGEGGFQALSRPDPTAWRST</sequence>
<dbReference type="PROSITE" id="PS00622">
    <property type="entry name" value="HTH_LUXR_1"/>
    <property type="match status" value="1"/>
</dbReference>
<dbReference type="PANTHER" id="PTHR43214:SF17">
    <property type="entry name" value="TRANSCRIPTIONAL REGULATORY PROTEIN RCSB"/>
    <property type="match status" value="1"/>
</dbReference>
<dbReference type="AlphaFoldDB" id="A0AA42WCZ5"/>
<evidence type="ECO:0000313" key="6">
    <source>
        <dbReference type="EMBL" id="MDH2051324.1"/>
    </source>
</evidence>
<dbReference type="Pfam" id="PF00196">
    <property type="entry name" value="GerE"/>
    <property type="match status" value="1"/>
</dbReference>